<accession>A0A091DC83</accession>
<protein>
    <submittedName>
        <fullName evidence="2">Uncharacterized protein</fullName>
    </submittedName>
</protein>
<organism evidence="2 3">
    <name type="scientific">Fukomys damarensis</name>
    <name type="common">Damaraland mole rat</name>
    <name type="synonym">Cryptomys damarensis</name>
    <dbReference type="NCBI Taxonomy" id="885580"/>
    <lineage>
        <taxon>Eukaryota</taxon>
        <taxon>Metazoa</taxon>
        <taxon>Chordata</taxon>
        <taxon>Craniata</taxon>
        <taxon>Vertebrata</taxon>
        <taxon>Euteleostomi</taxon>
        <taxon>Mammalia</taxon>
        <taxon>Eutheria</taxon>
        <taxon>Euarchontoglires</taxon>
        <taxon>Glires</taxon>
        <taxon>Rodentia</taxon>
        <taxon>Hystricomorpha</taxon>
        <taxon>Bathyergidae</taxon>
        <taxon>Fukomys</taxon>
    </lineage>
</organism>
<feature type="compositionally biased region" description="Polar residues" evidence="1">
    <location>
        <begin position="155"/>
        <end position="167"/>
    </location>
</feature>
<dbReference type="EMBL" id="KN124750">
    <property type="protein sequence ID" value="KFO20436.1"/>
    <property type="molecule type" value="Genomic_DNA"/>
</dbReference>
<reference evidence="2 3" key="1">
    <citation type="submission" date="2013-11" db="EMBL/GenBank/DDBJ databases">
        <title>The Damaraland mole rat (Fukomys damarensis) genome and evolution of African mole rats.</title>
        <authorList>
            <person name="Gladyshev V.N."/>
            <person name="Fang X."/>
        </authorList>
    </citation>
    <scope>NUCLEOTIDE SEQUENCE [LARGE SCALE GENOMIC DNA]</scope>
    <source>
        <tissue evidence="2">Liver</tissue>
    </source>
</reference>
<evidence type="ECO:0000313" key="2">
    <source>
        <dbReference type="EMBL" id="KFO20436.1"/>
    </source>
</evidence>
<dbReference type="Proteomes" id="UP000028990">
    <property type="component" value="Unassembled WGS sequence"/>
</dbReference>
<proteinExistence type="predicted"/>
<gene>
    <name evidence="2" type="ORF">H920_18172</name>
</gene>
<feature type="region of interest" description="Disordered" evidence="1">
    <location>
        <begin position="69"/>
        <end position="127"/>
    </location>
</feature>
<sequence length="262" mass="28197">MQVPGRNLSGPEGGRCTGNSHGPPDTTAWGPRLQPKACLEKSCTDTQAAARGPPDTILKCTQIPVRNCSDTSNWGAQAPAKGPQSYAGGQAPASGNPDTILSVCRPRPEPPWTTVQHRDPNSPVLNPGIGTVLSSREKASLRLSENLIPLGEQHVTSAKAQKSSANTPAPGFSTAQDNRHENLQNDLIKEETNNQEENFTLELKYYPTMETGVMGKVQLNRAVATDHEQALREYRGNGGPRKRLVNAKGVVVANSMKQYVND</sequence>
<dbReference type="AlphaFoldDB" id="A0A091DC83"/>
<name>A0A091DC83_FUKDA</name>
<feature type="region of interest" description="Disordered" evidence="1">
    <location>
        <begin position="155"/>
        <end position="178"/>
    </location>
</feature>
<evidence type="ECO:0000256" key="1">
    <source>
        <dbReference type="SAM" id="MobiDB-lite"/>
    </source>
</evidence>
<evidence type="ECO:0000313" key="3">
    <source>
        <dbReference type="Proteomes" id="UP000028990"/>
    </source>
</evidence>
<feature type="region of interest" description="Disordered" evidence="1">
    <location>
        <begin position="1"/>
        <end position="33"/>
    </location>
</feature>
<keyword evidence="3" id="KW-1185">Reference proteome</keyword>